<evidence type="ECO:0000313" key="2">
    <source>
        <dbReference type="Proteomes" id="UP001187734"/>
    </source>
</evidence>
<reference evidence="1" key="1">
    <citation type="submission" date="2018-03" db="EMBL/GenBank/DDBJ databases">
        <authorList>
            <person name="Guldener U."/>
        </authorList>
    </citation>
    <scope>NUCLEOTIDE SEQUENCE</scope>
</reference>
<dbReference type="Proteomes" id="UP001187734">
    <property type="component" value="Unassembled WGS sequence"/>
</dbReference>
<accession>A0AAE8SIF1</accession>
<organism evidence="1 2">
    <name type="scientific">Fusarium torulosum</name>
    <dbReference type="NCBI Taxonomy" id="33205"/>
    <lineage>
        <taxon>Eukaryota</taxon>
        <taxon>Fungi</taxon>
        <taxon>Dikarya</taxon>
        <taxon>Ascomycota</taxon>
        <taxon>Pezizomycotina</taxon>
        <taxon>Sordariomycetes</taxon>
        <taxon>Hypocreomycetidae</taxon>
        <taxon>Hypocreales</taxon>
        <taxon>Nectriaceae</taxon>
        <taxon>Fusarium</taxon>
    </lineage>
</organism>
<dbReference type="AlphaFoldDB" id="A0AAE8SIF1"/>
<gene>
    <name evidence="1" type="ORF">FTOL_06444</name>
</gene>
<proteinExistence type="predicted"/>
<dbReference type="EMBL" id="ONZP01000213">
    <property type="protein sequence ID" value="SPJ78055.1"/>
    <property type="molecule type" value="Genomic_DNA"/>
</dbReference>
<comment type="caution">
    <text evidence="1">The sequence shown here is derived from an EMBL/GenBank/DDBJ whole genome shotgun (WGS) entry which is preliminary data.</text>
</comment>
<keyword evidence="2" id="KW-1185">Reference proteome</keyword>
<sequence length="102" mass="10889">MSSGQQYMSSSPPIVYSAISMAGVNEDSQNTNFATLDFDNGDIELTHNETEALRHIGNITSHRYLATGVMPALSGTSFSTEAYIDEQSVVSHSGAGEDISAR</sequence>
<name>A0AAE8SIF1_9HYPO</name>
<protein>
    <submittedName>
        <fullName evidence="1">Uncharacterized protein</fullName>
    </submittedName>
</protein>
<evidence type="ECO:0000313" key="1">
    <source>
        <dbReference type="EMBL" id="SPJ78055.1"/>
    </source>
</evidence>